<keyword evidence="6 7" id="KW-0378">Hydrolase</keyword>
<dbReference type="PANTHER" id="PTHR43390">
    <property type="entry name" value="SIGNAL PEPTIDASE I"/>
    <property type="match status" value="1"/>
</dbReference>
<dbReference type="InterPro" id="IPR019758">
    <property type="entry name" value="Pept_S26A_signal_pept_1_CS"/>
</dbReference>
<keyword evidence="7" id="KW-0472">Membrane</keyword>
<evidence type="ECO:0000256" key="3">
    <source>
        <dbReference type="ARBA" id="ARBA00009370"/>
    </source>
</evidence>
<evidence type="ECO:0000259" key="9">
    <source>
        <dbReference type="Pfam" id="PF10502"/>
    </source>
</evidence>
<dbReference type="EC" id="3.4.21.89" evidence="4 7"/>
<dbReference type="EMBL" id="CALBWS010000035">
    <property type="protein sequence ID" value="CAH2716956.1"/>
    <property type="molecule type" value="Genomic_DNA"/>
</dbReference>
<evidence type="ECO:0000256" key="5">
    <source>
        <dbReference type="ARBA" id="ARBA00022670"/>
    </source>
</evidence>
<evidence type="ECO:0000256" key="7">
    <source>
        <dbReference type="RuleBase" id="RU003993"/>
    </source>
</evidence>
<sequence length="180" mass="20514">MLGSKTKGELKAWVKTIFIALGLALVIRTFLFSPYIVDGASMEPTLHDHEKIFVNKVYYTDSFNRGDIVIINGPNEKYVKRIIGIPGDKIEMNSDQLFINGELYKENYLSQKLKLAKQQGSRFTEDFGPIVIPKNQYFVMGDNRLKSKDSRNGLGFIKQENIVGKSEFVLSPFSEIRIIK</sequence>
<evidence type="ECO:0000256" key="8">
    <source>
        <dbReference type="RuleBase" id="RU362042"/>
    </source>
</evidence>
<dbReference type="InterPro" id="IPR036286">
    <property type="entry name" value="LexA/Signal_pep-like_sf"/>
</dbReference>
<dbReference type="RefSeq" id="WP_248737190.1">
    <property type="nucleotide sequence ID" value="NZ_CALBWS010000035.1"/>
</dbReference>
<dbReference type="NCBIfam" id="TIGR02227">
    <property type="entry name" value="sigpep_I_bact"/>
    <property type="match status" value="1"/>
</dbReference>
<accession>A0ABN8KSX2</accession>
<feature type="domain" description="Peptidase S26" evidence="9">
    <location>
        <begin position="11"/>
        <end position="169"/>
    </location>
</feature>
<organism evidence="10 11">
    <name type="scientific">Neobacillus rhizosphaerae</name>
    <dbReference type="NCBI Taxonomy" id="2880965"/>
    <lineage>
        <taxon>Bacteria</taxon>
        <taxon>Bacillati</taxon>
        <taxon>Bacillota</taxon>
        <taxon>Bacilli</taxon>
        <taxon>Bacillales</taxon>
        <taxon>Bacillaceae</taxon>
        <taxon>Neobacillus</taxon>
    </lineage>
</organism>
<dbReference type="PROSITE" id="PS00760">
    <property type="entry name" value="SPASE_I_2"/>
    <property type="match status" value="1"/>
</dbReference>
<dbReference type="PRINTS" id="PR00727">
    <property type="entry name" value="LEADERPTASE"/>
</dbReference>
<evidence type="ECO:0000256" key="2">
    <source>
        <dbReference type="ARBA" id="ARBA00004401"/>
    </source>
</evidence>
<dbReference type="GO" id="GO:0009003">
    <property type="term" value="F:signal peptidase activity"/>
    <property type="evidence" value="ECO:0007669"/>
    <property type="project" value="UniProtKB-EC"/>
</dbReference>
<protein>
    <recommendedName>
        <fullName evidence="4 7">Signal peptidase I</fullName>
        <ecNumber evidence="4 7">3.4.21.89</ecNumber>
    </recommendedName>
</protein>
<dbReference type="PANTHER" id="PTHR43390:SF1">
    <property type="entry name" value="CHLOROPLAST PROCESSING PEPTIDASE"/>
    <property type="match status" value="1"/>
</dbReference>
<evidence type="ECO:0000256" key="1">
    <source>
        <dbReference type="ARBA" id="ARBA00000677"/>
    </source>
</evidence>
<comment type="subcellular location">
    <subcellularLocation>
        <location evidence="2">Cell membrane</location>
        <topology evidence="2">Single-pass type II membrane protein</topology>
    </subcellularLocation>
    <subcellularLocation>
        <location evidence="8">Membrane</location>
        <topology evidence="8">Single-pass type II membrane protein</topology>
    </subcellularLocation>
</comment>
<feature type="transmembrane region" description="Helical" evidence="7">
    <location>
        <begin position="12"/>
        <end position="37"/>
    </location>
</feature>
<dbReference type="SUPFAM" id="SSF51306">
    <property type="entry name" value="LexA/Signal peptidase"/>
    <property type="match status" value="1"/>
</dbReference>
<dbReference type="PROSITE" id="PS00501">
    <property type="entry name" value="SPASE_I_1"/>
    <property type="match status" value="1"/>
</dbReference>
<dbReference type="Pfam" id="PF10502">
    <property type="entry name" value="Peptidase_S26"/>
    <property type="match status" value="1"/>
</dbReference>
<reference evidence="10" key="1">
    <citation type="submission" date="2022-04" db="EMBL/GenBank/DDBJ databases">
        <authorList>
            <person name="Criscuolo A."/>
        </authorList>
    </citation>
    <scope>NUCLEOTIDE SEQUENCE</scope>
    <source>
        <strain evidence="10">CIP111895</strain>
    </source>
</reference>
<evidence type="ECO:0000313" key="10">
    <source>
        <dbReference type="EMBL" id="CAH2716956.1"/>
    </source>
</evidence>
<evidence type="ECO:0000313" key="11">
    <source>
        <dbReference type="Proteomes" id="UP000838308"/>
    </source>
</evidence>
<dbReference type="InterPro" id="IPR019757">
    <property type="entry name" value="Pept_S26A_signal_pept_1_Lys-AS"/>
</dbReference>
<dbReference type="Gene3D" id="2.10.109.10">
    <property type="entry name" value="Umud Fragment, subunit A"/>
    <property type="match status" value="1"/>
</dbReference>
<keyword evidence="7" id="KW-1133">Transmembrane helix</keyword>
<dbReference type="InterPro" id="IPR019756">
    <property type="entry name" value="Pept_S26A_signal_pept_1_Ser-AS"/>
</dbReference>
<comment type="caution">
    <text evidence="10">The sequence shown here is derived from an EMBL/GenBank/DDBJ whole genome shotgun (WGS) entry which is preliminary data.</text>
</comment>
<dbReference type="InterPro" id="IPR019533">
    <property type="entry name" value="Peptidase_S26"/>
</dbReference>
<keyword evidence="5 7" id="KW-0645">Protease</keyword>
<dbReference type="PROSITE" id="PS00761">
    <property type="entry name" value="SPASE_I_3"/>
    <property type="match status" value="1"/>
</dbReference>
<dbReference type="InterPro" id="IPR000223">
    <property type="entry name" value="Pept_S26A_signal_pept_1"/>
</dbReference>
<dbReference type="CDD" id="cd06530">
    <property type="entry name" value="S26_SPase_I"/>
    <property type="match status" value="1"/>
</dbReference>
<comment type="catalytic activity">
    <reaction evidence="1 7">
        <text>Cleavage of hydrophobic, N-terminal signal or leader sequences from secreted and periplasmic proteins.</text>
        <dbReference type="EC" id="3.4.21.89"/>
    </reaction>
</comment>
<evidence type="ECO:0000256" key="4">
    <source>
        <dbReference type="ARBA" id="ARBA00013208"/>
    </source>
</evidence>
<evidence type="ECO:0000256" key="6">
    <source>
        <dbReference type="ARBA" id="ARBA00022801"/>
    </source>
</evidence>
<keyword evidence="11" id="KW-1185">Reference proteome</keyword>
<keyword evidence="7" id="KW-0812">Transmembrane</keyword>
<comment type="similarity">
    <text evidence="3 8">Belongs to the peptidase S26 family.</text>
</comment>
<gene>
    <name evidence="10" type="primary">sipS</name>
    <name evidence="10" type="ORF">BACCIP111895_04144</name>
</gene>
<name>A0ABN8KSX2_9BACI</name>
<dbReference type="Proteomes" id="UP000838308">
    <property type="component" value="Unassembled WGS sequence"/>
</dbReference>
<proteinExistence type="inferred from homology"/>